<dbReference type="RefSeq" id="WP_320941695.1">
    <property type="nucleotide sequence ID" value="NZ_BAABEU010000008.1"/>
</dbReference>
<name>A0ABZ0SK39_9MICO</name>
<feature type="region of interest" description="Disordered" evidence="1">
    <location>
        <begin position="42"/>
        <end position="105"/>
    </location>
</feature>
<dbReference type="Proteomes" id="UP001323798">
    <property type="component" value="Chromosome"/>
</dbReference>
<feature type="compositionally biased region" description="Basic and acidic residues" evidence="1">
    <location>
        <begin position="88"/>
        <end position="105"/>
    </location>
</feature>
<sequence length="105" mass="11142">MSATPADPLELESLEARFFDVICDDEELLAAEFEAIVSAGWRSTLPTRTGGPHLRGPQAGSQSRGRTTPCAGCHESTGVPARARQRSPPREGRTPADGRASRSPA</sequence>
<accession>A0ABZ0SK39</accession>
<evidence type="ECO:0000313" key="3">
    <source>
        <dbReference type="Proteomes" id="UP001323798"/>
    </source>
</evidence>
<reference evidence="2 3" key="1">
    <citation type="submission" date="2023-11" db="EMBL/GenBank/DDBJ databases">
        <title>Genome sequence of Microbacterium rhizosphaerae KACC 19337.</title>
        <authorList>
            <person name="Choi H."/>
            <person name="Kim S."/>
            <person name="Kim Y."/>
            <person name="Kwon S.-W."/>
            <person name="Heo J."/>
        </authorList>
    </citation>
    <scope>NUCLEOTIDE SEQUENCE [LARGE SCALE GENOMIC DNA]</scope>
    <source>
        <strain evidence="2 3">KACC 19337</strain>
    </source>
</reference>
<organism evidence="2 3">
    <name type="scientific">Microbacterium rhizosphaerae</name>
    <dbReference type="NCBI Taxonomy" id="1678237"/>
    <lineage>
        <taxon>Bacteria</taxon>
        <taxon>Bacillati</taxon>
        <taxon>Actinomycetota</taxon>
        <taxon>Actinomycetes</taxon>
        <taxon>Micrococcales</taxon>
        <taxon>Microbacteriaceae</taxon>
        <taxon>Microbacterium</taxon>
    </lineage>
</organism>
<evidence type="ECO:0000256" key="1">
    <source>
        <dbReference type="SAM" id="MobiDB-lite"/>
    </source>
</evidence>
<protein>
    <submittedName>
        <fullName evidence="2">Uncharacterized protein</fullName>
    </submittedName>
</protein>
<dbReference type="EMBL" id="CP139368">
    <property type="protein sequence ID" value="WPR88978.1"/>
    <property type="molecule type" value="Genomic_DNA"/>
</dbReference>
<gene>
    <name evidence="2" type="ORF">SM116_14590</name>
</gene>
<evidence type="ECO:0000313" key="2">
    <source>
        <dbReference type="EMBL" id="WPR88978.1"/>
    </source>
</evidence>
<keyword evidence="3" id="KW-1185">Reference proteome</keyword>
<proteinExistence type="predicted"/>